<name>A0A9Q0JCK3_9ROSI</name>
<organism evidence="1 2">
    <name type="scientific">Turnera subulata</name>
    <dbReference type="NCBI Taxonomy" id="218843"/>
    <lineage>
        <taxon>Eukaryota</taxon>
        <taxon>Viridiplantae</taxon>
        <taxon>Streptophyta</taxon>
        <taxon>Embryophyta</taxon>
        <taxon>Tracheophyta</taxon>
        <taxon>Spermatophyta</taxon>
        <taxon>Magnoliopsida</taxon>
        <taxon>eudicotyledons</taxon>
        <taxon>Gunneridae</taxon>
        <taxon>Pentapetalae</taxon>
        <taxon>rosids</taxon>
        <taxon>fabids</taxon>
        <taxon>Malpighiales</taxon>
        <taxon>Passifloraceae</taxon>
        <taxon>Turnera</taxon>
    </lineage>
</organism>
<dbReference type="OrthoDB" id="1840180at2759"/>
<comment type="caution">
    <text evidence="1">The sequence shown here is derived from an EMBL/GenBank/DDBJ whole genome shotgun (WGS) entry which is preliminary data.</text>
</comment>
<dbReference type="Proteomes" id="UP001141552">
    <property type="component" value="Unassembled WGS sequence"/>
</dbReference>
<protein>
    <recommendedName>
        <fullName evidence="3">Pentacotripeptide-repeat region of PRORP domain-containing protein</fullName>
    </recommendedName>
</protein>
<dbReference type="AlphaFoldDB" id="A0A9Q0JCK3"/>
<keyword evidence="2" id="KW-1185">Reference proteome</keyword>
<dbReference type="EMBL" id="JAKUCV010004294">
    <property type="protein sequence ID" value="KAJ4835800.1"/>
    <property type="molecule type" value="Genomic_DNA"/>
</dbReference>
<proteinExistence type="predicted"/>
<reference evidence="1" key="1">
    <citation type="submission" date="2022-02" db="EMBL/GenBank/DDBJ databases">
        <authorList>
            <person name="Henning P.M."/>
            <person name="McCubbin A.G."/>
            <person name="Shore J.S."/>
        </authorList>
    </citation>
    <scope>NUCLEOTIDE SEQUENCE</scope>
    <source>
        <strain evidence="1">F60SS</strain>
        <tissue evidence="1">Leaves</tissue>
    </source>
</reference>
<reference evidence="1" key="2">
    <citation type="journal article" date="2023" name="Plants (Basel)">
        <title>Annotation of the Turnera subulata (Passifloraceae) Draft Genome Reveals the S-Locus Evolved after the Divergence of Turneroideae from Passifloroideae in a Stepwise Manner.</title>
        <authorList>
            <person name="Henning P.M."/>
            <person name="Roalson E.H."/>
            <person name="Mir W."/>
            <person name="McCubbin A.G."/>
            <person name="Shore J.S."/>
        </authorList>
    </citation>
    <scope>NUCLEOTIDE SEQUENCE</scope>
    <source>
        <strain evidence="1">F60SS</strain>
    </source>
</reference>
<evidence type="ECO:0008006" key="3">
    <source>
        <dbReference type="Google" id="ProtNLM"/>
    </source>
</evidence>
<evidence type="ECO:0000313" key="1">
    <source>
        <dbReference type="EMBL" id="KAJ4835800.1"/>
    </source>
</evidence>
<evidence type="ECO:0000313" key="2">
    <source>
        <dbReference type="Proteomes" id="UP001141552"/>
    </source>
</evidence>
<gene>
    <name evidence="1" type="ORF">Tsubulata_029234</name>
</gene>
<accession>A0A9Q0JCK3</accession>
<sequence>MYFDLLGRAGRVEEAYRLIRRMPFMSGQDRPTALSALSSAILFTLPQTINLRESRRHLMAVSISFPNCH</sequence>